<dbReference type="Proteomes" id="UP001215598">
    <property type="component" value="Unassembled WGS sequence"/>
</dbReference>
<dbReference type="InterPro" id="IPR026992">
    <property type="entry name" value="DIOX_N"/>
</dbReference>
<feature type="domain" description="Fe2OG dioxygenase" evidence="3">
    <location>
        <begin position="167"/>
        <end position="266"/>
    </location>
</feature>
<keyword evidence="1" id="KW-0560">Oxidoreductase</keyword>
<dbReference type="SUPFAM" id="SSF51197">
    <property type="entry name" value="Clavaminate synthase-like"/>
    <property type="match status" value="1"/>
</dbReference>
<keyword evidence="1" id="KW-0408">Iron</keyword>
<gene>
    <name evidence="4" type="ORF">B0H16DRAFT_1714464</name>
</gene>
<dbReference type="InterPro" id="IPR044861">
    <property type="entry name" value="IPNS-like_FE2OG_OXY"/>
</dbReference>
<protein>
    <submittedName>
        <fullName evidence="4">2OG-Fe(II) oxygenase</fullName>
    </submittedName>
</protein>
<evidence type="ECO:0000256" key="2">
    <source>
        <dbReference type="SAM" id="MobiDB-lite"/>
    </source>
</evidence>
<dbReference type="GO" id="GO:0046872">
    <property type="term" value="F:metal ion binding"/>
    <property type="evidence" value="ECO:0007669"/>
    <property type="project" value="UniProtKB-KW"/>
</dbReference>
<organism evidence="4 5">
    <name type="scientific">Mycena metata</name>
    <dbReference type="NCBI Taxonomy" id="1033252"/>
    <lineage>
        <taxon>Eukaryota</taxon>
        <taxon>Fungi</taxon>
        <taxon>Dikarya</taxon>
        <taxon>Basidiomycota</taxon>
        <taxon>Agaricomycotina</taxon>
        <taxon>Agaricomycetes</taxon>
        <taxon>Agaricomycetidae</taxon>
        <taxon>Agaricales</taxon>
        <taxon>Marasmiineae</taxon>
        <taxon>Mycenaceae</taxon>
        <taxon>Mycena</taxon>
    </lineage>
</organism>
<dbReference type="GO" id="GO:0016491">
    <property type="term" value="F:oxidoreductase activity"/>
    <property type="evidence" value="ECO:0007669"/>
    <property type="project" value="UniProtKB-KW"/>
</dbReference>
<feature type="region of interest" description="Disordered" evidence="2">
    <location>
        <begin position="284"/>
        <end position="310"/>
    </location>
</feature>
<comment type="similarity">
    <text evidence="1">Belongs to the iron/ascorbate-dependent oxidoreductase family.</text>
</comment>
<keyword evidence="5" id="KW-1185">Reference proteome</keyword>
<evidence type="ECO:0000259" key="3">
    <source>
        <dbReference type="PROSITE" id="PS51471"/>
    </source>
</evidence>
<comment type="caution">
    <text evidence="4">The sequence shown here is derived from an EMBL/GenBank/DDBJ whole genome shotgun (WGS) entry which is preliminary data.</text>
</comment>
<dbReference type="Gene3D" id="2.60.120.330">
    <property type="entry name" value="B-lactam Antibiotic, Isopenicillin N Synthase, Chain"/>
    <property type="match status" value="1"/>
</dbReference>
<dbReference type="Pfam" id="PF14226">
    <property type="entry name" value="DIOX_N"/>
    <property type="match status" value="1"/>
</dbReference>
<evidence type="ECO:0000313" key="5">
    <source>
        <dbReference type="Proteomes" id="UP001215598"/>
    </source>
</evidence>
<keyword evidence="1" id="KW-0479">Metal-binding</keyword>
<reference evidence="4" key="1">
    <citation type="submission" date="2023-03" db="EMBL/GenBank/DDBJ databases">
        <title>Massive genome expansion in bonnet fungi (Mycena s.s.) driven by repeated elements and novel gene families across ecological guilds.</title>
        <authorList>
            <consortium name="Lawrence Berkeley National Laboratory"/>
            <person name="Harder C.B."/>
            <person name="Miyauchi S."/>
            <person name="Viragh M."/>
            <person name="Kuo A."/>
            <person name="Thoen E."/>
            <person name="Andreopoulos B."/>
            <person name="Lu D."/>
            <person name="Skrede I."/>
            <person name="Drula E."/>
            <person name="Henrissat B."/>
            <person name="Morin E."/>
            <person name="Kohler A."/>
            <person name="Barry K."/>
            <person name="LaButti K."/>
            <person name="Morin E."/>
            <person name="Salamov A."/>
            <person name="Lipzen A."/>
            <person name="Mereny Z."/>
            <person name="Hegedus B."/>
            <person name="Baldrian P."/>
            <person name="Stursova M."/>
            <person name="Weitz H."/>
            <person name="Taylor A."/>
            <person name="Grigoriev I.V."/>
            <person name="Nagy L.G."/>
            <person name="Martin F."/>
            <person name="Kauserud H."/>
        </authorList>
    </citation>
    <scope>NUCLEOTIDE SEQUENCE</scope>
    <source>
        <strain evidence="4">CBHHK182m</strain>
    </source>
</reference>
<dbReference type="PANTHER" id="PTHR47990">
    <property type="entry name" value="2-OXOGLUTARATE (2OG) AND FE(II)-DEPENDENT OXYGENASE SUPERFAMILY PROTEIN-RELATED"/>
    <property type="match status" value="1"/>
</dbReference>
<proteinExistence type="inferred from homology"/>
<dbReference type="PROSITE" id="PS51471">
    <property type="entry name" value="FE2OG_OXY"/>
    <property type="match status" value="1"/>
</dbReference>
<dbReference type="PRINTS" id="PR00682">
    <property type="entry name" value="IPNSYNTHASE"/>
</dbReference>
<dbReference type="InterPro" id="IPR005123">
    <property type="entry name" value="Oxoglu/Fe-dep_dioxygenase_dom"/>
</dbReference>
<dbReference type="InterPro" id="IPR050231">
    <property type="entry name" value="Iron_ascorbate_oxido_reductase"/>
</dbReference>
<accession>A0AAD7JUR6</accession>
<name>A0AAD7JUR6_9AGAR</name>
<dbReference type="Pfam" id="PF03171">
    <property type="entry name" value="2OG-FeII_Oxy"/>
    <property type="match status" value="1"/>
</dbReference>
<dbReference type="AlphaFoldDB" id="A0AAD7JUR6"/>
<sequence length="310" mass="34270">MPNAASIEIPIIDLTSNTDAILQKIRRACETVGLFYVTKHGIPEEVLSRCLAASADFFSLNDETKLALWQEDPPVSHVGYRPGRNSQVDPQGTPDLMEGLILQWEDLNAEAGSQNKWPVNVPNLRQATLHYYSHALELATVLLQLIAGAMGLEEDFLLKMASPTRNNSSRMRLLRYPGQSRDVIAAGSHSDFGLFTILLQQPGMEALQLAVPKTGWTFIPPIPGALVINLGDQTSILTNGVFRSPIHRVVSRRGPERHSIPLFVMADADVVLQPTPAFVTPERPSQYEMKSAGERVNDRTNASWVQSRRA</sequence>
<evidence type="ECO:0000256" key="1">
    <source>
        <dbReference type="RuleBase" id="RU003682"/>
    </source>
</evidence>
<evidence type="ECO:0000313" key="4">
    <source>
        <dbReference type="EMBL" id="KAJ7772258.1"/>
    </source>
</evidence>
<dbReference type="InterPro" id="IPR027443">
    <property type="entry name" value="IPNS-like_sf"/>
</dbReference>
<dbReference type="EMBL" id="JARKIB010000014">
    <property type="protein sequence ID" value="KAJ7772258.1"/>
    <property type="molecule type" value="Genomic_DNA"/>
</dbReference>
<feature type="compositionally biased region" description="Polar residues" evidence="2">
    <location>
        <begin position="299"/>
        <end position="310"/>
    </location>
</feature>